<evidence type="ECO:0000313" key="1">
    <source>
        <dbReference type="EMBL" id="KAK2852493.1"/>
    </source>
</evidence>
<accession>A0AA88SV01</accession>
<keyword evidence="2" id="KW-1185">Reference proteome</keyword>
<dbReference type="AlphaFoldDB" id="A0AA88SV01"/>
<protein>
    <submittedName>
        <fullName evidence="1">Uncharacterized protein</fullName>
    </submittedName>
</protein>
<organism evidence="1 2">
    <name type="scientific">Tachysurus vachellii</name>
    <name type="common">Darkbarbel catfish</name>
    <name type="synonym">Pelteobagrus vachellii</name>
    <dbReference type="NCBI Taxonomy" id="175792"/>
    <lineage>
        <taxon>Eukaryota</taxon>
        <taxon>Metazoa</taxon>
        <taxon>Chordata</taxon>
        <taxon>Craniata</taxon>
        <taxon>Vertebrata</taxon>
        <taxon>Euteleostomi</taxon>
        <taxon>Actinopterygii</taxon>
        <taxon>Neopterygii</taxon>
        <taxon>Teleostei</taxon>
        <taxon>Ostariophysi</taxon>
        <taxon>Siluriformes</taxon>
        <taxon>Bagridae</taxon>
        <taxon>Tachysurus</taxon>
    </lineage>
</organism>
<gene>
    <name evidence="1" type="ORF">Q7C36_007694</name>
</gene>
<name>A0AA88SV01_TACVA</name>
<comment type="caution">
    <text evidence="1">The sequence shown here is derived from an EMBL/GenBank/DDBJ whole genome shotgun (WGS) entry which is preliminary data.</text>
</comment>
<dbReference type="EMBL" id="JAVHJS010000007">
    <property type="protein sequence ID" value="KAK2852493.1"/>
    <property type="molecule type" value="Genomic_DNA"/>
</dbReference>
<dbReference type="Proteomes" id="UP001187315">
    <property type="component" value="Unassembled WGS sequence"/>
</dbReference>
<evidence type="ECO:0000313" key="2">
    <source>
        <dbReference type="Proteomes" id="UP001187315"/>
    </source>
</evidence>
<proteinExistence type="predicted"/>
<reference evidence="1" key="1">
    <citation type="submission" date="2023-08" db="EMBL/GenBank/DDBJ databases">
        <title>Pelteobagrus vachellii genome.</title>
        <authorList>
            <person name="Liu H."/>
        </authorList>
    </citation>
    <scope>NUCLEOTIDE SEQUENCE</scope>
    <source>
        <strain evidence="1">PRFRI_2022a</strain>
        <tissue evidence="1">Muscle</tissue>
    </source>
</reference>
<sequence length="78" mass="8741">MLNQWASSSRTNTHHLEALMENLLKTGLTSGQAVHTLHERASFAQREPECALNQDAVRDWSSSAFNFIIYGLPNLIVT</sequence>